<feature type="transmembrane region" description="Helical" evidence="2">
    <location>
        <begin position="126"/>
        <end position="143"/>
    </location>
</feature>
<dbReference type="PANTHER" id="PTHR33741:SF5">
    <property type="entry name" value="TRANSMEMBRANE PROTEIN DDB_G0269096-RELATED"/>
    <property type="match status" value="1"/>
</dbReference>
<keyword evidence="2" id="KW-1133">Transmembrane helix</keyword>
<feature type="transmembrane region" description="Helical" evidence="2">
    <location>
        <begin position="102"/>
        <end position="120"/>
    </location>
</feature>
<keyword evidence="2" id="KW-0812">Transmembrane</keyword>
<reference evidence="5" key="1">
    <citation type="journal article" date="2019" name="Int. J. Syst. Evol. Microbiol.">
        <title>The Global Catalogue of Microorganisms (GCM) 10K type strain sequencing project: providing services to taxonomists for standard genome sequencing and annotation.</title>
        <authorList>
            <consortium name="The Broad Institute Genomics Platform"/>
            <consortium name="The Broad Institute Genome Sequencing Center for Infectious Disease"/>
            <person name="Wu L."/>
            <person name="Ma J."/>
        </authorList>
    </citation>
    <scope>NUCLEOTIDE SEQUENCE [LARGE SCALE GENOMIC DNA]</scope>
    <source>
        <strain evidence="5">KCTC 32041</strain>
    </source>
</reference>
<dbReference type="SUPFAM" id="SSF54631">
    <property type="entry name" value="CBS-domain pair"/>
    <property type="match status" value="1"/>
</dbReference>
<protein>
    <submittedName>
        <fullName evidence="4">Membrane protein</fullName>
    </submittedName>
</protein>
<dbReference type="Pfam" id="PF00571">
    <property type="entry name" value="CBS"/>
    <property type="match status" value="2"/>
</dbReference>
<evidence type="ECO:0000313" key="5">
    <source>
        <dbReference type="Proteomes" id="UP000600877"/>
    </source>
</evidence>
<organism evidence="4 5">
    <name type="scientific">Vogesella alkaliphila</name>
    <dbReference type="NCBI Taxonomy" id="1193621"/>
    <lineage>
        <taxon>Bacteria</taxon>
        <taxon>Pseudomonadati</taxon>
        <taxon>Pseudomonadota</taxon>
        <taxon>Betaproteobacteria</taxon>
        <taxon>Neisseriales</taxon>
        <taxon>Chromobacteriaceae</taxon>
        <taxon>Vogesella</taxon>
    </lineage>
</organism>
<evidence type="ECO:0000313" key="4">
    <source>
        <dbReference type="EMBL" id="GGX85028.1"/>
    </source>
</evidence>
<comment type="caution">
    <text evidence="4">The sequence shown here is derived from an EMBL/GenBank/DDBJ whole genome shotgun (WGS) entry which is preliminary data.</text>
</comment>
<dbReference type="PROSITE" id="PS51371">
    <property type="entry name" value="CBS"/>
    <property type="match status" value="2"/>
</dbReference>
<dbReference type="SMART" id="SM00116">
    <property type="entry name" value="CBS"/>
    <property type="match status" value="2"/>
</dbReference>
<dbReference type="EMBL" id="BMYW01000003">
    <property type="protein sequence ID" value="GGX85028.1"/>
    <property type="molecule type" value="Genomic_DNA"/>
</dbReference>
<dbReference type="InterPro" id="IPR007065">
    <property type="entry name" value="HPP"/>
</dbReference>
<gene>
    <name evidence="4" type="ORF">GCM10011290_10740</name>
</gene>
<accession>A0ABQ2YJH0</accession>
<evidence type="ECO:0000256" key="1">
    <source>
        <dbReference type="PROSITE-ProRule" id="PRU00703"/>
    </source>
</evidence>
<dbReference type="Proteomes" id="UP000600877">
    <property type="component" value="Unassembled WGS sequence"/>
</dbReference>
<feature type="transmembrane region" description="Helical" evidence="2">
    <location>
        <begin position="49"/>
        <end position="67"/>
    </location>
</feature>
<feature type="transmembrane region" description="Helical" evidence="2">
    <location>
        <begin position="164"/>
        <end position="186"/>
    </location>
</feature>
<name>A0ABQ2YJH0_9NEIS</name>
<dbReference type="PANTHER" id="PTHR33741">
    <property type="entry name" value="TRANSMEMBRANE PROTEIN DDB_G0269096-RELATED"/>
    <property type="match status" value="1"/>
</dbReference>
<sequence>MAAAKWQTKYIFKYNGGMMTSLALLPAGLRRRLERWWPEPLVIGRREQLLVAAAALLAVALTGLFTALTLGPAPLLVASMGAAAVLLYALPSSPLAQPWPLLGGHLVSAAIGVLCAHYVAQPALAAGLAVGLAIFAMIALRCLHPPGGAIALNAVVGGPAVQAMGFGFVGLVLCNALLMLVLAWLFNNYLLRRPYPRALPPPNRHLIRDPAPLARLGIREEDMEAALAGFNHLLDISRSDLEQVMTLAEMHAYRRRLGDIRCRDIMSRDVISLRPDTALAEAWRLLRRHKVRALPVVTDAGQVLGMVSLVDFLKRLDGSPQGLRERLARLLSGRAGDSRVAAIMSSTLISVRDDLHLVELVPLFADRGLHHVPVLAGDGTLAGVISQSDLIAALFRDRLHAA</sequence>
<dbReference type="CDD" id="cd04600">
    <property type="entry name" value="CBS_pair_HPP_assoc"/>
    <property type="match status" value="1"/>
</dbReference>
<keyword evidence="1" id="KW-0129">CBS domain</keyword>
<dbReference type="InterPro" id="IPR058581">
    <property type="entry name" value="TM_HPP"/>
</dbReference>
<dbReference type="InterPro" id="IPR000644">
    <property type="entry name" value="CBS_dom"/>
</dbReference>
<evidence type="ECO:0000259" key="3">
    <source>
        <dbReference type="PROSITE" id="PS51371"/>
    </source>
</evidence>
<keyword evidence="2" id="KW-0472">Membrane</keyword>
<dbReference type="Gene3D" id="3.10.580.10">
    <property type="entry name" value="CBS-domain"/>
    <property type="match status" value="1"/>
</dbReference>
<feature type="domain" description="CBS" evidence="3">
    <location>
        <begin position="266"/>
        <end position="323"/>
    </location>
</feature>
<keyword evidence="5" id="KW-1185">Reference proteome</keyword>
<dbReference type="Pfam" id="PF04982">
    <property type="entry name" value="TM_HPP"/>
    <property type="match status" value="1"/>
</dbReference>
<feature type="domain" description="CBS" evidence="3">
    <location>
        <begin position="344"/>
        <end position="402"/>
    </location>
</feature>
<dbReference type="InterPro" id="IPR046342">
    <property type="entry name" value="CBS_dom_sf"/>
</dbReference>
<evidence type="ECO:0000256" key="2">
    <source>
        <dbReference type="SAM" id="Phobius"/>
    </source>
</evidence>
<proteinExistence type="predicted"/>